<dbReference type="AlphaFoldDB" id="A0A9P8AE87"/>
<comment type="caution">
    <text evidence="2">The sequence shown here is derived from an EMBL/GenBank/DDBJ whole genome shotgun (WGS) entry which is preliminary data.</text>
</comment>
<dbReference type="OrthoDB" id="3257981at2759"/>
<dbReference type="KEGG" id="more:E1B28_000225"/>
<reference evidence="2" key="1">
    <citation type="journal article" date="2021" name="Genome Biol. Evol.">
        <title>The assembled and annotated genome of the fairy-ring fungus Marasmius oreades.</title>
        <authorList>
            <person name="Hiltunen M."/>
            <person name="Ament-Velasquez S.L."/>
            <person name="Johannesson H."/>
        </authorList>
    </citation>
    <scope>NUCLEOTIDE SEQUENCE</scope>
    <source>
        <strain evidence="2">03SP1</strain>
    </source>
</reference>
<evidence type="ECO:0000256" key="1">
    <source>
        <dbReference type="SAM" id="SignalP"/>
    </source>
</evidence>
<dbReference type="GeneID" id="66069301"/>
<keyword evidence="3" id="KW-1185">Reference proteome</keyword>
<protein>
    <recommendedName>
        <fullName evidence="4">Glycoside hydrolase family 71 protein</fullName>
    </recommendedName>
</protein>
<proteinExistence type="predicted"/>
<evidence type="ECO:0000313" key="3">
    <source>
        <dbReference type="Proteomes" id="UP001049176"/>
    </source>
</evidence>
<accession>A0A9P8AE87</accession>
<feature type="signal peptide" evidence="1">
    <location>
        <begin position="1"/>
        <end position="20"/>
    </location>
</feature>
<dbReference type="Pfam" id="PF03659">
    <property type="entry name" value="Glyco_hydro_71"/>
    <property type="match status" value="1"/>
</dbReference>
<dbReference type="RefSeq" id="XP_043014733.1">
    <property type="nucleotide sequence ID" value="XM_043146033.1"/>
</dbReference>
<organism evidence="2 3">
    <name type="scientific">Marasmius oreades</name>
    <name type="common">fairy-ring Marasmius</name>
    <dbReference type="NCBI Taxonomy" id="181124"/>
    <lineage>
        <taxon>Eukaryota</taxon>
        <taxon>Fungi</taxon>
        <taxon>Dikarya</taxon>
        <taxon>Basidiomycota</taxon>
        <taxon>Agaricomycotina</taxon>
        <taxon>Agaricomycetes</taxon>
        <taxon>Agaricomycetidae</taxon>
        <taxon>Agaricales</taxon>
        <taxon>Marasmiineae</taxon>
        <taxon>Marasmiaceae</taxon>
        <taxon>Marasmius</taxon>
    </lineage>
</organism>
<feature type="chain" id="PRO_5040354986" description="Glycoside hydrolase family 71 protein" evidence="1">
    <location>
        <begin position="21"/>
        <end position="422"/>
    </location>
</feature>
<dbReference type="Gene3D" id="3.20.20.80">
    <property type="entry name" value="Glycosidases"/>
    <property type="match status" value="1"/>
</dbReference>
<evidence type="ECO:0008006" key="4">
    <source>
        <dbReference type="Google" id="ProtNLM"/>
    </source>
</evidence>
<dbReference type="InterPro" id="IPR005197">
    <property type="entry name" value="Glyco_hydro_71"/>
</dbReference>
<name>A0A9P8AE87_9AGAR</name>
<evidence type="ECO:0000313" key="2">
    <source>
        <dbReference type="EMBL" id="KAG7098263.1"/>
    </source>
</evidence>
<dbReference type="CDD" id="cd11577">
    <property type="entry name" value="GH71"/>
    <property type="match status" value="1"/>
</dbReference>
<gene>
    <name evidence="2" type="ORF">E1B28_000225</name>
</gene>
<sequence>MLRFTVLFGFLSASAAMVNAQTVVAHYMAQNAFSYVQSDWAADIKAAQAIGIDGFALNVAVDDYEVGKMPDAFRAAEAANFKLFFSFDMNYDWNKDNMVSLVKTYAGSNAMFRWKGNVLVSTFNGGNKGNDWWLSFKSDLNGQGVPVSFAPAFIDYRDPGKASQLTSVFTSVDGFFNWWSWPEDRPEDLTTATDLAYKQAISPRGGPYIMSVSPWQFKELGGTQDWVEQSDKLWKYRWEQAINDVKPDIVEIITWNDYGESHYIADINPKVNLGDLAPNYVLGFDHGAWRTVAQYYISWFKSGRQPTITEDKVVFWYRAHPKNAVCAEGDRPRNADYPADAVMAFSMLTSPATIQIDIGGSHTQFDASAGVAIGMASFPSQDNVTPSFKIVRNGVTVKSGSGAKAITNSCPYYNFNPTVGSI</sequence>
<dbReference type="GO" id="GO:0051118">
    <property type="term" value="F:glucan endo-1,3-alpha-glucosidase activity"/>
    <property type="evidence" value="ECO:0007669"/>
    <property type="project" value="InterPro"/>
</dbReference>
<dbReference type="Proteomes" id="UP001049176">
    <property type="component" value="Chromosome 1"/>
</dbReference>
<keyword evidence="1" id="KW-0732">Signal</keyword>
<dbReference type="EMBL" id="CM032181">
    <property type="protein sequence ID" value="KAG7098263.1"/>
    <property type="molecule type" value="Genomic_DNA"/>
</dbReference>